<feature type="region of interest" description="Disordered" evidence="3">
    <location>
        <begin position="1"/>
        <end position="21"/>
    </location>
</feature>
<reference evidence="4 5" key="1">
    <citation type="journal article" date="2017" name="Int. J. Syst. Evol. Microbiol.">
        <title>Achromobacter aloeverae sp. nov., isolated from the root of Aloe vera (L.) Burm.f.</title>
        <authorList>
            <person name="Kuncharoen N."/>
            <person name="Muramatsu Y."/>
            <person name="Shibata C."/>
            <person name="Kamakura Y."/>
            <person name="Nakagawa Y."/>
            <person name="Tanasupawat S."/>
        </authorList>
    </citation>
    <scope>NUCLEOTIDE SEQUENCE [LARGE SCALE GENOMIC DNA]</scope>
    <source>
        <strain evidence="4 5">AVA-1</strain>
    </source>
</reference>
<gene>
    <name evidence="4" type="ORF">C7R54_15310</name>
</gene>
<dbReference type="NCBIfam" id="TIGR01845">
    <property type="entry name" value="outer_NodT"/>
    <property type="match status" value="1"/>
</dbReference>
<evidence type="ECO:0000256" key="3">
    <source>
        <dbReference type="SAM" id="MobiDB-lite"/>
    </source>
</evidence>
<comment type="similarity">
    <text evidence="1 2">Belongs to the outer membrane factor (OMF) (TC 1.B.17) family.</text>
</comment>
<dbReference type="InterPro" id="IPR003423">
    <property type="entry name" value="OMP_efflux"/>
</dbReference>
<dbReference type="Pfam" id="PF02321">
    <property type="entry name" value="OEP"/>
    <property type="match status" value="2"/>
</dbReference>
<feature type="compositionally biased region" description="Polar residues" evidence="3">
    <location>
        <begin position="510"/>
        <end position="519"/>
    </location>
</feature>
<keyword evidence="2" id="KW-0472">Membrane</keyword>
<keyword evidence="5" id="KW-1185">Reference proteome</keyword>
<feature type="region of interest" description="Disordered" evidence="3">
    <location>
        <begin position="491"/>
        <end position="519"/>
    </location>
</feature>
<dbReference type="Proteomes" id="UP000290849">
    <property type="component" value="Unassembled WGS sequence"/>
</dbReference>
<dbReference type="EMBL" id="PYAL01000004">
    <property type="protein sequence ID" value="RXN88214.1"/>
    <property type="molecule type" value="Genomic_DNA"/>
</dbReference>
<dbReference type="GO" id="GO:0005886">
    <property type="term" value="C:plasma membrane"/>
    <property type="evidence" value="ECO:0007669"/>
    <property type="project" value="UniProtKB-SubCell"/>
</dbReference>
<evidence type="ECO:0000313" key="4">
    <source>
        <dbReference type="EMBL" id="RXN88214.1"/>
    </source>
</evidence>
<keyword evidence="2" id="KW-0449">Lipoprotein</keyword>
<organism evidence="4 5">
    <name type="scientific">Achromobacter aloeverae</name>
    <dbReference type="NCBI Taxonomy" id="1750518"/>
    <lineage>
        <taxon>Bacteria</taxon>
        <taxon>Pseudomonadati</taxon>
        <taxon>Pseudomonadota</taxon>
        <taxon>Betaproteobacteria</taxon>
        <taxon>Burkholderiales</taxon>
        <taxon>Alcaligenaceae</taxon>
        <taxon>Achromobacter</taxon>
    </lineage>
</organism>
<proteinExistence type="inferred from homology"/>
<dbReference type="Gene3D" id="2.20.200.10">
    <property type="entry name" value="Outer membrane efflux proteins (OEP)"/>
    <property type="match status" value="1"/>
</dbReference>
<dbReference type="RefSeq" id="WP_129151574.1">
    <property type="nucleotide sequence ID" value="NZ_JBHSDO010000011.1"/>
</dbReference>
<protein>
    <submittedName>
        <fullName evidence="4">RND transporter</fullName>
    </submittedName>
</protein>
<evidence type="ECO:0000256" key="1">
    <source>
        <dbReference type="ARBA" id="ARBA00007613"/>
    </source>
</evidence>
<dbReference type="GO" id="GO:0015562">
    <property type="term" value="F:efflux transmembrane transporter activity"/>
    <property type="evidence" value="ECO:0007669"/>
    <property type="project" value="InterPro"/>
</dbReference>
<evidence type="ECO:0000313" key="5">
    <source>
        <dbReference type="Proteomes" id="UP000290849"/>
    </source>
</evidence>
<comment type="subcellular location">
    <subcellularLocation>
        <location evidence="2">Cell membrane</location>
        <topology evidence="2">Lipid-anchor</topology>
    </subcellularLocation>
</comment>
<dbReference type="PANTHER" id="PTHR30203:SF25">
    <property type="entry name" value="OUTER MEMBRANE PROTEIN-RELATED"/>
    <property type="match status" value="1"/>
</dbReference>
<keyword evidence="2" id="KW-1134">Transmembrane beta strand</keyword>
<dbReference type="AlphaFoldDB" id="A0A4Q1HIZ9"/>
<accession>A0A4Q1HIZ9</accession>
<keyword evidence="2" id="KW-0564">Palmitate</keyword>
<dbReference type="SUPFAM" id="SSF56954">
    <property type="entry name" value="Outer membrane efflux proteins (OEP)"/>
    <property type="match status" value="1"/>
</dbReference>
<dbReference type="OrthoDB" id="9770517at2"/>
<dbReference type="PANTHER" id="PTHR30203">
    <property type="entry name" value="OUTER MEMBRANE CATION EFFLUX PROTEIN"/>
    <property type="match status" value="1"/>
</dbReference>
<dbReference type="InterPro" id="IPR010131">
    <property type="entry name" value="MdtP/NodT-like"/>
</dbReference>
<name>A0A4Q1HIZ9_9BURK</name>
<sequence>MKSFRHAPSSPGNARARLSRPSHHSLPLTLLATLLLAGCAVGPDYRGAPDAAPKAEKAQAFVRQPDAGAAVRTGPGASAAQWWRTLGDAQLDALVDAALAHNPDVHAAQARLRQSRAQLRQQQANQMPTSSATAAMLRTNTPDSSFTSGGPMTLYTADFDASWELDLFGGKRRAVEAASAEAEAVDADLADTQVSLAAEVAQAYIGLRDQQQRLRLAQASADLQQRMLDLTLQRRAAGTAADVDVERLTTQVQTTRATLVPLDEQITESLDRLAVLTGREPGELDHALAPVGALPVLPATVDVGDPAAMLRRRPDIRAAERRLASTYAQIGEHTADLFPKVSLFGTLGFSADTPSHLLRRSNFSWVGVPYLQWNVLDFGRTRSAIHAAEAARDEAEAKYAHAVLQALQDANGALSRYGHQREHLDRLRQVQVSAQRAADLTRQRYRAGTTTLIDLLDTQRSEFAAQQDVVAGQAELLDDFVSLQKSLGLGWKEGNQKEGDQKAGDASGQPPMTNGRDSG</sequence>
<comment type="caution">
    <text evidence="4">The sequence shown here is derived from an EMBL/GenBank/DDBJ whole genome shotgun (WGS) entry which is preliminary data.</text>
</comment>
<evidence type="ECO:0000256" key="2">
    <source>
        <dbReference type="RuleBase" id="RU362097"/>
    </source>
</evidence>
<feature type="compositionally biased region" description="Basic and acidic residues" evidence="3">
    <location>
        <begin position="494"/>
        <end position="503"/>
    </location>
</feature>
<dbReference type="Gene3D" id="1.20.1600.10">
    <property type="entry name" value="Outer membrane efflux proteins (OEP)"/>
    <property type="match status" value="1"/>
</dbReference>
<keyword evidence="2" id="KW-0812">Transmembrane</keyword>